<dbReference type="AlphaFoldDB" id="A0AAD7HMS1"/>
<comment type="catalytic activity">
    <reaction evidence="4">
        <text>Couples ATP hydrolysis with the unwinding of duplex DNA by translocating in the 3'-5' direction.</text>
        <dbReference type="EC" id="5.6.2.4"/>
    </reaction>
</comment>
<sequence>MLISPLRTPSRTFFTSLSQKECAIALRACLLIYSYTRGKMVPHRGQLESTVASDCGRDSSVIARTGLGKTLCITIPLLLKPGTITLTVYPLKRLQAMQVKDFWTKYGIPTVGINEDTSDSPELWKKIENGEIPHLIVQPEQFRLTNGHLPRMAKLLRVRSFTSKVSRVAIDEAHNIYTAGTIINGRPPFRPAWGALGELRVWLPKNTCYQALSATIPDYILRIIRQNLAFSSDAVTIRVSINRPNIIYATQRLVDGRNNMKNVDCIIPQPFHPPMRLPRLVVFHGEKAETCNYSQYLNARLPPALQNLGICAHYHSDMSPEYLEQTYNSFANPDGTGLDVPEIDGVINIGLPEGVPKRFQFEGRAGRSSTRDAFALTMIEPWVFEMDLDGVIDDKDDPDRPLLTDGLKKKNPKAYAEFFGDDSDEGKLRPQFMGTYLAGTLALNFTCRWCCDGHPSNGFSLSELFLGPIYEGEDVRTATKRKRNKYRPVKQRPKLVELLTEWVTEVHQKDELRFVRPPSFILDDTGIKELSRANSPIISSFKSVTYLLRQSEEWETLYAQALFELIKSYDGTLPVKRRKKEVVESDEEDQETDEEPEPPFKRVEL</sequence>
<dbReference type="GO" id="GO:0009378">
    <property type="term" value="F:four-way junction helicase activity"/>
    <property type="evidence" value="ECO:0007669"/>
    <property type="project" value="TreeGrafter"/>
</dbReference>
<dbReference type="GO" id="GO:0005694">
    <property type="term" value="C:chromosome"/>
    <property type="evidence" value="ECO:0007669"/>
    <property type="project" value="TreeGrafter"/>
</dbReference>
<organism evidence="8 9">
    <name type="scientific">Mycena maculata</name>
    <dbReference type="NCBI Taxonomy" id="230809"/>
    <lineage>
        <taxon>Eukaryota</taxon>
        <taxon>Fungi</taxon>
        <taxon>Dikarya</taxon>
        <taxon>Basidiomycota</taxon>
        <taxon>Agaricomycotina</taxon>
        <taxon>Agaricomycetes</taxon>
        <taxon>Agaricomycetidae</taxon>
        <taxon>Agaricales</taxon>
        <taxon>Marasmiineae</taxon>
        <taxon>Mycenaceae</taxon>
        <taxon>Mycena</taxon>
    </lineage>
</organism>
<comment type="similarity">
    <text evidence="1">Belongs to the helicase family. RecQ subfamily.</text>
</comment>
<dbReference type="GO" id="GO:0043138">
    <property type="term" value="F:3'-5' DNA helicase activity"/>
    <property type="evidence" value="ECO:0007669"/>
    <property type="project" value="UniProtKB-EC"/>
</dbReference>
<dbReference type="SMART" id="SM00487">
    <property type="entry name" value="DEXDc"/>
    <property type="match status" value="1"/>
</dbReference>
<feature type="domain" description="Helicase ATP-binding" evidence="7">
    <location>
        <begin position="50"/>
        <end position="234"/>
    </location>
</feature>
<dbReference type="Proteomes" id="UP001215280">
    <property type="component" value="Unassembled WGS sequence"/>
</dbReference>
<accession>A0AAD7HMS1</accession>
<dbReference type="Pfam" id="PF00270">
    <property type="entry name" value="DEAD"/>
    <property type="match status" value="1"/>
</dbReference>
<dbReference type="PROSITE" id="PS51192">
    <property type="entry name" value="HELICASE_ATP_BIND_1"/>
    <property type="match status" value="1"/>
</dbReference>
<comment type="caution">
    <text evidence="8">The sequence shown here is derived from an EMBL/GenBank/DDBJ whole genome shotgun (WGS) entry which is preliminary data.</text>
</comment>
<dbReference type="InterPro" id="IPR027417">
    <property type="entry name" value="P-loop_NTPase"/>
</dbReference>
<evidence type="ECO:0000256" key="3">
    <source>
        <dbReference type="ARBA" id="ARBA00023235"/>
    </source>
</evidence>
<evidence type="ECO:0000313" key="8">
    <source>
        <dbReference type="EMBL" id="KAJ7724305.1"/>
    </source>
</evidence>
<dbReference type="GO" id="GO:0016787">
    <property type="term" value="F:hydrolase activity"/>
    <property type="evidence" value="ECO:0007669"/>
    <property type="project" value="UniProtKB-KW"/>
</dbReference>
<evidence type="ECO:0000256" key="4">
    <source>
        <dbReference type="ARBA" id="ARBA00034617"/>
    </source>
</evidence>
<keyword evidence="9" id="KW-1185">Reference proteome</keyword>
<dbReference type="InterPro" id="IPR014001">
    <property type="entry name" value="Helicase_ATP-bd"/>
</dbReference>
<dbReference type="GO" id="GO:0005737">
    <property type="term" value="C:cytoplasm"/>
    <property type="evidence" value="ECO:0007669"/>
    <property type="project" value="TreeGrafter"/>
</dbReference>
<keyword evidence="2" id="KW-0238">DNA-binding</keyword>
<dbReference type="EMBL" id="JARJLG010000239">
    <property type="protein sequence ID" value="KAJ7724305.1"/>
    <property type="molecule type" value="Genomic_DNA"/>
</dbReference>
<dbReference type="Gene3D" id="3.40.50.300">
    <property type="entry name" value="P-loop containing nucleotide triphosphate hydrolases"/>
    <property type="match status" value="2"/>
</dbReference>
<dbReference type="PANTHER" id="PTHR13710:SF105">
    <property type="entry name" value="ATP-DEPENDENT DNA HELICASE Q1"/>
    <property type="match status" value="1"/>
</dbReference>
<dbReference type="GO" id="GO:0005524">
    <property type="term" value="F:ATP binding"/>
    <property type="evidence" value="ECO:0007669"/>
    <property type="project" value="InterPro"/>
</dbReference>
<dbReference type="InterPro" id="IPR011545">
    <property type="entry name" value="DEAD/DEAH_box_helicase_dom"/>
</dbReference>
<proteinExistence type="inferred from homology"/>
<evidence type="ECO:0000313" key="9">
    <source>
        <dbReference type="Proteomes" id="UP001215280"/>
    </source>
</evidence>
<keyword evidence="8" id="KW-0378">Hydrolase</keyword>
<dbReference type="SUPFAM" id="SSF52540">
    <property type="entry name" value="P-loop containing nucleoside triphosphate hydrolases"/>
    <property type="match status" value="1"/>
</dbReference>
<gene>
    <name evidence="8" type="ORF">DFH07DRAFT_759100</name>
</gene>
<evidence type="ECO:0000259" key="7">
    <source>
        <dbReference type="PROSITE" id="PS51192"/>
    </source>
</evidence>
<protein>
    <recommendedName>
        <fullName evidence="5">DNA 3'-5' helicase</fullName>
        <ecNumber evidence="5">5.6.2.4</ecNumber>
    </recommendedName>
</protein>
<evidence type="ECO:0000256" key="6">
    <source>
        <dbReference type="SAM" id="MobiDB-lite"/>
    </source>
</evidence>
<evidence type="ECO:0000256" key="1">
    <source>
        <dbReference type="ARBA" id="ARBA00005446"/>
    </source>
</evidence>
<evidence type="ECO:0000256" key="2">
    <source>
        <dbReference type="ARBA" id="ARBA00023125"/>
    </source>
</evidence>
<keyword evidence="3" id="KW-0413">Isomerase</keyword>
<name>A0AAD7HMS1_9AGAR</name>
<evidence type="ECO:0000256" key="5">
    <source>
        <dbReference type="ARBA" id="ARBA00034808"/>
    </source>
</evidence>
<feature type="region of interest" description="Disordered" evidence="6">
    <location>
        <begin position="576"/>
        <end position="605"/>
    </location>
</feature>
<feature type="compositionally biased region" description="Acidic residues" evidence="6">
    <location>
        <begin position="584"/>
        <end position="597"/>
    </location>
</feature>
<dbReference type="EC" id="5.6.2.4" evidence="5"/>
<dbReference type="PANTHER" id="PTHR13710">
    <property type="entry name" value="DNA HELICASE RECQ FAMILY MEMBER"/>
    <property type="match status" value="1"/>
</dbReference>
<dbReference type="GO" id="GO:0003677">
    <property type="term" value="F:DNA binding"/>
    <property type="evidence" value="ECO:0007669"/>
    <property type="project" value="UniProtKB-KW"/>
</dbReference>
<dbReference type="GO" id="GO:0000724">
    <property type="term" value="P:double-strand break repair via homologous recombination"/>
    <property type="evidence" value="ECO:0007669"/>
    <property type="project" value="TreeGrafter"/>
</dbReference>
<reference evidence="8" key="1">
    <citation type="submission" date="2023-03" db="EMBL/GenBank/DDBJ databases">
        <title>Massive genome expansion in bonnet fungi (Mycena s.s.) driven by repeated elements and novel gene families across ecological guilds.</title>
        <authorList>
            <consortium name="Lawrence Berkeley National Laboratory"/>
            <person name="Harder C.B."/>
            <person name="Miyauchi S."/>
            <person name="Viragh M."/>
            <person name="Kuo A."/>
            <person name="Thoen E."/>
            <person name="Andreopoulos B."/>
            <person name="Lu D."/>
            <person name="Skrede I."/>
            <person name="Drula E."/>
            <person name="Henrissat B."/>
            <person name="Morin E."/>
            <person name="Kohler A."/>
            <person name="Barry K."/>
            <person name="LaButti K."/>
            <person name="Morin E."/>
            <person name="Salamov A."/>
            <person name="Lipzen A."/>
            <person name="Mereny Z."/>
            <person name="Hegedus B."/>
            <person name="Baldrian P."/>
            <person name="Stursova M."/>
            <person name="Weitz H."/>
            <person name="Taylor A."/>
            <person name="Grigoriev I.V."/>
            <person name="Nagy L.G."/>
            <person name="Martin F."/>
            <person name="Kauserud H."/>
        </authorList>
    </citation>
    <scope>NUCLEOTIDE SEQUENCE</scope>
    <source>
        <strain evidence="8">CBHHK188m</strain>
    </source>
</reference>